<dbReference type="KEGG" id="plal:FXN65_10800"/>
<dbReference type="InterPro" id="IPR010633">
    <property type="entry name" value="Phage_lambda_GpZ"/>
</dbReference>
<dbReference type="Pfam" id="PF06763">
    <property type="entry name" value="Minor_tail_Z"/>
    <property type="match status" value="1"/>
</dbReference>
<dbReference type="AlphaFoldDB" id="A0A5J6QIF6"/>
<proteinExistence type="predicted"/>
<gene>
    <name evidence="1" type="ORF">FXN65_10800</name>
</gene>
<protein>
    <submittedName>
        <fullName evidence="1">Uncharacterized protein</fullName>
    </submittedName>
</protein>
<evidence type="ECO:0000313" key="2">
    <source>
        <dbReference type="Proteomes" id="UP000327179"/>
    </source>
</evidence>
<evidence type="ECO:0000313" key="1">
    <source>
        <dbReference type="EMBL" id="QEY62538.1"/>
    </source>
</evidence>
<accession>A0A5J6QIF6</accession>
<sequence>MSGLRVEFKGGKEALARLDAIPAKAKMAVVMALNDTGESLRADVLREIGAEVNIKRVLLRERIRLTRATKGRMAVRIWAMKKGLVLSHFPHKQLWKKGKNGKRRPAGVQVNVSGRTSVMDGAFIVKSAGSGSTDGLIFVRYGPKREMSERRGAGPNGYDLLRQRIRALYGPSPSQILNTRKPDFEAQGENILEREVRRQLERAKL</sequence>
<reference evidence="1 2" key="1">
    <citation type="submission" date="2019-08" db="EMBL/GenBank/DDBJ databases">
        <title>Whole-genome Sequencing of e-waste polymer degrading bacterium Pseudomonas sp. strain PE08.</title>
        <authorList>
            <person name="Kirdat K."/>
            <person name="Debbarma P."/>
            <person name="Narawade N."/>
            <person name="Suyal D."/>
            <person name="Thorat V."/>
            <person name="Shouche Y."/>
            <person name="Goel R."/>
            <person name="Yadav A."/>
        </authorList>
    </citation>
    <scope>NUCLEOTIDE SEQUENCE [LARGE SCALE GENOMIC DNA]</scope>
    <source>
        <strain evidence="1 2">PE08</strain>
    </source>
</reference>
<organism evidence="1 2">
    <name type="scientific">Metapseudomonas lalkuanensis</name>
    <dbReference type="NCBI Taxonomy" id="2604832"/>
    <lineage>
        <taxon>Bacteria</taxon>
        <taxon>Pseudomonadati</taxon>
        <taxon>Pseudomonadota</taxon>
        <taxon>Gammaproteobacteria</taxon>
        <taxon>Pseudomonadales</taxon>
        <taxon>Pseudomonadaceae</taxon>
        <taxon>Metapseudomonas</taxon>
    </lineage>
</organism>
<dbReference type="RefSeq" id="WP_151133193.1">
    <property type="nucleotide sequence ID" value="NZ_CP043311.1"/>
</dbReference>
<name>A0A5J6QIF6_9GAMM</name>
<keyword evidence="2" id="KW-1185">Reference proteome</keyword>
<dbReference type="EMBL" id="CP043311">
    <property type="protein sequence ID" value="QEY62538.1"/>
    <property type="molecule type" value="Genomic_DNA"/>
</dbReference>
<dbReference type="Proteomes" id="UP000327179">
    <property type="component" value="Chromosome"/>
</dbReference>